<dbReference type="AlphaFoldDB" id="A0A5E7WK93"/>
<evidence type="ECO:0000313" key="7">
    <source>
        <dbReference type="Proteomes" id="UP000325645"/>
    </source>
</evidence>
<keyword evidence="2 4" id="KW-0560">Oxidoreductase</keyword>
<dbReference type="EC" id="1.2.1.39" evidence="6"/>
<dbReference type="GO" id="GO:0008957">
    <property type="term" value="F:phenylacetaldehyde dehydrogenase (NAD+) activity"/>
    <property type="evidence" value="ECO:0007669"/>
    <property type="project" value="UniProtKB-EC"/>
</dbReference>
<dbReference type="FunFam" id="3.40.605.10:FF:000007">
    <property type="entry name" value="NAD/NADP-dependent betaine aldehyde dehydrogenase"/>
    <property type="match status" value="1"/>
</dbReference>
<proteinExistence type="inferred from homology"/>
<dbReference type="PANTHER" id="PTHR11699">
    <property type="entry name" value="ALDEHYDE DEHYDROGENASE-RELATED"/>
    <property type="match status" value="1"/>
</dbReference>
<sequence>MASTTNDYASLGFATRAFIDQSHSHFINGTSCLSQGPSLAVIDPASGKPFSEIAAGGEDAVNAAVMAAHVAFNSKTWRKIGPQGRERTLLRFAELIDAHADTLAEIETLDNGMPYWLARHMVIPGAVDVLRYMAGWPTKIAGQTIDIGAPMPNAQFFGYTTREPVGVVGAIVPWNMPLMMAIWKIAPALAAGCTLVLKPAEDASLTALYLARLASEAGIPAGVINVVTGRGAEAGEALVRHPLVSKITFTGSTRVGQHINRIATDSLKKVTLELGGKSPTLIFDDADLDRAILGAANSIFLNSGQICVAGSRLYVQRGVYDQVVEGIARHADSLVIGAGMETDTKLGPLINARQREQVLNSVIRAQEHGAVSLTQRKVLEIDGGFYVPPVVLAVAHQGGALVQEEIFGPVLAVLPFTDEEEAVALANDSVYGLAATVWSRDIGCVHRVVPQIRCGKVSVNTEGFPYPALPEGGCKQSGFGRDLGPAGLEGYLETKSVLIQVA</sequence>
<dbReference type="InterPro" id="IPR016162">
    <property type="entry name" value="Ald_DH_N"/>
</dbReference>
<feature type="domain" description="Aldehyde dehydrogenase" evidence="5">
    <location>
        <begin position="37"/>
        <end position="497"/>
    </location>
</feature>
<dbReference type="Proteomes" id="UP000325645">
    <property type="component" value="Unassembled WGS sequence"/>
</dbReference>
<evidence type="ECO:0000256" key="3">
    <source>
        <dbReference type="PROSITE-ProRule" id="PRU10007"/>
    </source>
</evidence>
<dbReference type="PROSITE" id="PS00070">
    <property type="entry name" value="ALDEHYDE_DEHYDR_CYS"/>
    <property type="match status" value="1"/>
</dbReference>
<dbReference type="Pfam" id="PF00171">
    <property type="entry name" value="Aldedh"/>
    <property type="match status" value="1"/>
</dbReference>
<evidence type="ECO:0000256" key="1">
    <source>
        <dbReference type="ARBA" id="ARBA00009986"/>
    </source>
</evidence>
<dbReference type="FunFam" id="3.40.309.10:FF:000012">
    <property type="entry name" value="Betaine aldehyde dehydrogenase"/>
    <property type="match status" value="1"/>
</dbReference>
<evidence type="ECO:0000256" key="2">
    <source>
        <dbReference type="ARBA" id="ARBA00023002"/>
    </source>
</evidence>
<dbReference type="PROSITE" id="PS00687">
    <property type="entry name" value="ALDEHYDE_DEHYDR_GLU"/>
    <property type="match status" value="1"/>
</dbReference>
<dbReference type="Gene3D" id="3.40.605.10">
    <property type="entry name" value="Aldehyde Dehydrogenase, Chain A, domain 1"/>
    <property type="match status" value="1"/>
</dbReference>
<gene>
    <name evidence="6" type="primary">styD_3</name>
    <name evidence="6" type="ORF">PS943_04343</name>
</gene>
<accession>A0A5E7WK93</accession>
<dbReference type="SUPFAM" id="SSF53720">
    <property type="entry name" value="ALDH-like"/>
    <property type="match status" value="1"/>
</dbReference>
<evidence type="ECO:0000259" key="5">
    <source>
        <dbReference type="Pfam" id="PF00171"/>
    </source>
</evidence>
<evidence type="ECO:0000313" key="6">
    <source>
        <dbReference type="EMBL" id="VVQ35453.1"/>
    </source>
</evidence>
<comment type="similarity">
    <text evidence="1 4">Belongs to the aldehyde dehydrogenase family.</text>
</comment>
<dbReference type="InterPro" id="IPR016160">
    <property type="entry name" value="Ald_DH_CS_CYS"/>
</dbReference>
<evidence type="ECO:0000256" key="4">
    <source>
        <dbReference type="RuleBase" id="RU003345"/>
    </source>
</evidence>
<dbReference type="EMBL" id="CABVJH010000008">
    <property type="protein sequence ID" value="VVQ35453.1"/>
    <property type="molecule type" value="Genomic_DNA"/>
</dbReference>
<name>A0A5E7WK93_PSEFL</name>
<dbReference type="InterPro" id="IPR015590">
    <property type="entry name" value="Aldehyde_DH_dom"/>
</dbReference>
<dbReference type="InterPro" id="IPR016163">
    <property type="entry name" value="Ald_DH_C"/>
</dbReference>
<feature type="active site" evidence="3">
    <location>
        <position position="273"/>
    </location>
</feature>
<protein>
    <submittedName>
        <fullName evidence="6">Phenylacetaldehyde dehydrogenase</fullName>
        <ecNumber evidence="6">1.2.1.39</ecNumber>
    </submittedName>
</protein>
<dbReference type="InterPro" id="IPR029510">
    <property type="entry name" value="Ald_DH_CS_GLU"/>
</dbReference>
<dbReference type="Gene3D" id="3.40.309.10">
    <property type="entry name" value="Aldehyde Dehydrogenase, Chain A, domain 2"/>
    <property type="match status" value="1"/>
</dbReference>
<dbReference type="InterPro" id="IPR016161">
    <property type="entry name" value="Ald_DH/histidinol_DH"/>
</dbReference>
<reference evidence="6 7" key="1">
    <citation type="submission" date="2019-09" db="EMBL/GenBank/DDBJ databases">
        <authorList>
            <person name="Chandra G."/>
            <person name="Truman W A."/>
        </authorList>
    </citation>
    <scope>NUCLEOTIDE SEQUENCE [LARGE SCALE GENOMIC DNA]</scope>
    <source>
        <strain evidence="6">PS943</strain>
    </source>
</reference>
<organism evidence="6 7">
    <name type="scientific">Pseudomonas fluorescens</name>
    <dbReference type="NCBI Taxonomy" id="294"/>
    <lineage>
        <taxon>Bacteria</taxon>
        <taxon>Pseudomonadati</taxon>
        <taxon>Pseudomonadota</taxon>
        <taxon>Gammaproteobacteria</taxon>
        <taxon>Pseudomonadales</taxon>
        <taxon>Pseudomonadaceae</taxon>
        <taxon>Pseudomonas</taxon>
    </lineage>
</organism>
<dbReference type="RefSeq" id="WP_150658036.1">
    <property type="nucleotide sequence ID" value="NZ_CABVJH010000008.1"/>
</dbReference>